<proteinExistence type="predicted"/>
<protein>
    <recommendedName>
        <fullName evidence="3">AAA family ATPase</fullName>
    </recommendedName>
</protein>
<dbReference type="AlphaFoldDB" id="A0AA97CWQ1"/>
<reference evidence="2" key="1">
    <citation type="submission" date="2023-06" db="EMBL/GenBank/DDBJ databases">
        <title>Gordonia sp. nov. and Pseudochrobactrum sp. nov., two species isolated from the burying beetle Nicrophorus vespilloides.</title>
        <authorList>
            <person name="Poehlein A."/>
            <person name="Guzman J."/>
            <person name="Daniel R."/>
            <person name="Vilcinskas A."/>
        </authorList>
    </citation>
    <scope>NUCLEOTIDE SEQUENCE</scope>
    <source>
        <strain evidence="2">MP11Mi</strain>
    </source>
</reference>
<dbReference type="InterPro" id="IPR027417">
    <property type="entry name" value="P-loop_NTPase"/>
</dbReference>
<dbReference type="Gene3D" id="3.40.50.300">
    <property type="entry name" value="P-loop containing nucleotide triphosphate hydrolases"/>
    <property type="match status" value="1"/>
</dbReference>
<dbReference type="SUPFAM" id="SSF52540">
    <property type="entry name" value="P-loop containing nucleoside triphosphate hydrolases"/>
    <property type="match status" value="1"/>
</dbReference>
<accession>A0AA97CWQ1</accession>
<dbReference type="RefSeq" id="WP_420041801.1">
    <property type="nucleotide sequence ID" value="NZ_CP128986.1"/>
</dbReference>
<organism evidence="2">
    <name type="scientific">Gordonia sp. MP11Mi</name>
    <dbReference type="NCBI Taxonomy" id="3022769"/>
    <lineage>
        <taxon>Bacteria</taxon>
        <taxon>Bacillati</taxon>
        <taxon>Actinomycetota</taxon>
        <taxon>Actinomycetes</taxon>
        <taxon>Mycobacteriales</taxon>
        <taxon>Gordoniaceae</taxon>
        <taxon>Gordonia</taxon>
    </lineage>
</organism>
<sequence length="535" mass="58782">MPERLTDSQQRLRAKKHREAQQERERLNAEHKAELDDELMAATLEAAKVKVDTDFPDLPDHARELYVAKVFADLLDAPDPVNVEPSGRQLRITKGSDVTMKTINWWEPDWIPAAALTLLAGREGLGKSTIACHWCARETREGNHVLYLHTEDSREHTVAPRLKAAGADMSKVLFVDVETETTDEGNVVLPLDTDRLDDLLDEYNVTFVVLDAATSAMSSTLSGKDDRQVRQYLEPLSKLAAKHDAVFLGLVHFGKRDGADSGKLILGSIAWSQVARSVLSVALDPDSGNLVVTNTKGNLAPRTRSVEAHIVSKTVQIGDGDTAVGVLEWLGETTSDARDFLSGEDGQSNRDVDDWLREYLSVERRKATDVFQAADANGFSKDQVKRAKKRVGVHAVKEINSWWWELSTVVEGEVIEPEAKGASTPHARSGAPLLPSRSDTVSECSLDPREQGSVRAPFPAPLRPTACRHCNLALPATATTEVCEDCDDPARQFLKNPEPPVNEPVVVHSAATERRASRRGHWVGSGQPITDQETA</sequence>
<evidence type="ECO:0000313" key="2">
    <source>
        <dbReference type="EMBL" id="WOC12575.1"/>
    </source>
</evidence>
<gene>
    <name evidence="2" type="ORF">MP11Mi_16650</name>
</gene>
<dbReference type="EMBL" id="CP128986">
    <property type="protein sequence ID" value="WOC12575.1"/>
    <property type="molecule type" value="Genomic_DNA"/>
</dbReference>
<dbReference type="Pfam" id="PF13481">
    <property type="entry name" value="AAA_25"/>
    <property type="match status" value="1"/>
</dbReference>
<name>A0AA97CWQ1_9ACTN</name>
<evidence type="ECO:0008006" key="3">
    <source>
        <dbReference type="Google" id="ProtNLM"/>
    </source>
</evidence>
<feature type="region of interest" description="Disordered" evidence="1">
    <location>
        <begin position="419"/>
        <end position="453"/>
    </location>
</feature>
<feature type="region of interest" description="Disordered" evidence="1">
    <location>
        <begin position="512"/>
        <end position="535"/>
    </location>
</feature>
<feature type="region of interest" description="Disordered" evidence="1">
    <location>
        <begin position="1"/>
        <end position="27"/>
    </location>
</feature>
<evidence type="ECO:0000256" key="1">
    <source>
        <dbReference type="SAM" id="MobiDB-lite"/>
    </source>
</evidence>